<evidence type="ECO:0000256" key="2">
    <source>
        <dbReference type="ARBA" id="ARBA00022723"/>
    </source>
</evidence>
<reference evidence="4 5" key="1">
    <citation type="submission" date="2024-04" db="EMBL/GenBank/DDBJ databases">
        <title>Tritrichomonas musculus Genome.</title>
        <authorList>
            <person name="Alves-Ferreira E."/>
            <person name="Grigg M."/>
            <person name="Lorenzi H."/>
            <person name="Galac M."/>
        </authorList>
    </citation>
    <scope>NUCLEOTIDE SEQUENCE [LARGE SCALE GENOMIC DNA]</scope>
    <source>
        <strain evidence="4 5">EAF2021</strain>
    </source>
</reference>
<dbReference type="Proteomes" id="UP001470230">
    <property type="component" value="Unassembled WGS sequence"/>
</dbReference>
<feature type="domain" description="DDE Tnp4" evidence="3">
    <location>
        <begin position="3"/>
        <end position="121"/>
    </location>
</feature>
<comment type="caution">
    <text evidence="4">The sequence shown here is derived from an EMBL/GenBank/DDBJ whole genome shotgun (WGS) entry which is preliminary data.</text>
</comment>
<keyword evidence="2" id="KW-0479">Metal-binding</keyword>
<evidence type="ECO:0000259" key="3">
    <source>
        <dbReference type="Pfam" id="PF13359"/>
    </source>
</evidence>
<keyword evidence="5" id="KW-1185">Reference proteome</keyword>
<dbReference type="InterPro" id="IPR027806">
    <property type="entry name" value="HARBI1_dom"/>
</dbReference>
<organism evidence="4 5">
    <name type="scientific">Tritrichomonas musculus</name>
    <dbReference type="NCBI Taxonomy" id="1915356"/>
    <lineage>
        <taxon>Eukaryota</taxon>
        <taxon>Metamonada</taxon>
        <taxon>Parabasalia</taxon>
        <taxon>Tritrichomonadida</taxon>
        <taxon>Tritrichomonadidae</taxon>
        <taxon>Tritrichomonas</taxon>
    </lineage>
</organism>
<accession>A0ABR2GL85</accession>
<evidence type="ECO:0000313" key="4">
    <source>
        <dbReference type="EMBL" id="KAK8834697.1"/>
    </source>
</evidence>
<protein>
    <recommendedName>
        <fullName evidence="3">DDE Tnp4 domain-containing protein</fullName>
    </recommendedName>
</protein>
<sequence length="184" mass="21575">MALHIVTAVEGSVHDKAVFDQNIDDFTENVLDYHLTEPRLIMGDKGYQDADSQNLVTPFKGTYFNLTPEQLAFNEKLGKVRIIVENFFGRLKSRYRIIGDKYRGSHGRYEMIFKTCCALVNYELMNDHPLRLDDREFFLKHRALLFKSTEEEIQKNKEKQMIQKQRRIKLFNKTVSSSLEDSSD</sequence>
<proteinExistence type="predicted"/>
<evidence type="ECO:0000313" key="5">
    <source>
        <dbReference type="Proteomes" id="UP001470230"/>
    </source>
</evidence>
<dbReference type="Pfam" id="PF13359">
    <property type="entry name" value="DDE_Tnp_4"/>
    <property type="match status" value="1"/>
</dbReference>
<evidence type="ECO:0000256" key="1">
    <source>
        <dbReference type="ARBA" id="ARBA00001968"/>
    </source>
</evidence>
<dbReference type="EMBL" id="JAPFFF010000337">
    <property type="protein sequence ID" value="KAK8834697.1"/>
    <property type="molecule type" value="Genomic_DNA"/>
</dbReference>
<comment type="cofactor">
    <cofactor evidence="1">
        <name>a divalent metal cation</name>
        <dbReference type="ChEBI" id="CHEBI:60240"/>
    </cofactor>
</comment>
<name>A0ABR2GL85_9EUKA</name>
<gene>
    <name evidence="4" type="ORF">M9Y10_026153</name>
</gene>